<feature type="binding site" evidence="8">
    <location>
        <position position="206"/>
    </location>
    <ligand>
        <name>NADP(+)</name>
        <dbReference type="ChEBI" id="CHEBI:58349"/>
    </ligand>
</feature>
<comment type="cofactor">
    <cofactor evidence="1 7">
        <name>FAD</name>
        <dbReference type="ChEBI" id="CHEBI:57692"/>
    </cofactor>
</comment>
<dbReference type="InterPro" id="IPR055275">
    <property type="entry name" value="Ferredox_Rdtase"/>
</dbReference>
<protein>
    <submittedName>
        <fullName evidence="10">Pyridine nucleotide-disulfide oxidoreductase</fullName>
    </submittedName>
</protein>
<feature type="binding site" evidence="7">
    <location>
        <position position="12"/>
    </location>
    <ligand>
        <name>FAD</name>
        <dbReference type="ChEBI" id="CHEBI:57692"/>
    </ligand>
</feature>
<dbReference type="Pfam" id="PF07992">
    <property type="entry name" value="Pyr_redox_2"/>
    <property type="match status" value="1"/>
</dbReference>
<dbReference type="PIRSF" id="PIRSF000362">
    <property type="entry name" value="FNR"/>
    <property type="match status" value="1"/>
</dbReference>
<dbReference type="PRINTS" id="PR00419">
    <property type="entry name" value="ADXRDTASE"/>
</dbReference>
<dbReference type="Proteomes" id="UP000198462">
    <property type="component" value="Unassembled WGS sequence"/>
</dbReference>
<evidence type="ECO:0000256" key="8">
    <source>
        <dbReference type="PIRSR" id="PIRSR000362-2"/>
    </source>
</evidence>
<accession>A0A219B939</accession>
<evidence type="ECO:0000256" key="1">
    <source>
        <dbReference type="ARBA" id="ARBA00001974"/>
    </source>
</evidence>
<feature type="binding site" evidence="8">
    <location>
        <position position="357"/>
    </location>
    <ligand>
        <name>NADP(+)</name>
        <dbReference type="ChEBI" id="CHEBI:58349"/>
    </ligand>
</feature>
<dbReference type="RefSeq" id="WP_088713028.1">
    <property type="nucleotide sequence ID" value="NZ_NFZT01000001.1"/>
</dbReference>
<evidence type="ECO:0000256" key="5">
    <source>
        <dbReference type="ARBA" id="ARBA00022857"/>
    </source>
</evidence>
<evidence type="ECO:0000256" key="3">
    <source>
        <dbReference type="ARBA" id="ARBA00022630"/>
    </source>
</evidence>
<evidence type="ECO:0000313" key="11">
    <source>
        <dbReference type="Proteomes" id="UP000198462"/>
    </source>
</evidence>
<dbReference type="Gene3D" id="3.40.50.720">
    <property type="entry name" value="NAD(P)-binding Rossmann-like Domain"/>
    <property type="match status" value="1"/>
</dbReference>
<dbReference type="InterPro" id="IPR023753">
    <property type="entry name" value="FAD/NAD-binding_dom"/>
</dbReference>
<evidence type="ECO:0000256" key="6">
    <source>
        <dbReference type="ARBA" id="ARBA00023002"/>
    </source>
</evidence>
<keyword evidence="4 7" id="KW-0274">FAD</keyword>
<dbReference type="AlphaFoldDB" id="A0A219B939"/>
<evidence type="ECO:0000256" key="2">
    <source>
        <dbReference type="ARBA" id="ARBA00008312"/>
    </source>
</evidence>
<organism evidence="10 11">
    <name type="scientific">Pacificimonas flava</name>
    <dbReference type="NCBI Taxonomy" id="1234595"/>
    <lineage>
        <taxon>Bacteria</taxon>
        <taxon>Pseudomonadati</taxon>
        <taxon>Pseudomonadota</taxon>
        <taxon>Alphaproteobacteria</taxon>
        <taxon>Sphingomonadales</taxon>
        <taxon>Sphingosinicellaceae</taxon>
        <taxon>Pacificimonas</taxon>
    </lineage>
</organism>
<feature type="binding site" evidence="7">
    <location>
        <position position="42"/>
    </location>
    <ligand>
        <name>FAD</name>
        <dbReference type="ChEBI" id="CHEBI:57692"/>
    </ligand>
</feature>
<reference evidence="11" key="1">
    <citation type="submission" date="2017-05" db="EMBL/GenBank/DDBJ databases">
        <authorList>
            <person name="Lin X."/>
        </authorList>
    </citation>
    <scope>NUCLEOTIDE SEQUENCE [LARGE SCALE GENOMIC DNA]</scope>
    <source>
        <strain evidence="11">JLT2012</strain>
    </source>
</reference>
<feature type="binding site" evidence="7">
    <location>
        <position position="78"/>
    </location>
    <ligand>
        <name>FAD</name>
        <dbReference type="ChEBI" id="CHEBI:57692"/>
    </ligand>
</feature>
<feature type="binding site" evidence="7">
    <location>
        <position position="350"/>
    </location>
    <ligand>
        <name>FAD</name>
        <dbReference type="ChEBI" id="CHEBI:57692"/>
    </ligand>
</feature>
<dbReference type="PANTHER" id="PTHR48467">
    <property type="entry name" value="GLUTAMATE SYNTHASE 1 [NADH], CHLOROPLASTIC-LIKE"/>
    <property type="match status" value="1"/>
</dbReference>
<dbReference type="EMBL" id="NFZT01000001">
    <property type="protein sequence ID" value="OWV34329.1"/>
    <property type="molecule type" value="Genomic_DNA"/>
</dbReference>
<dbReference type="InterPro" id="IPR036188">
    <property type="entry name" value="FAD/NAD-bd_sf"/>
</dbReference>
<feature type="domain" description="FAD/NAD(P)-binding" evidence="9">
    <location>
        <begin position="3"/>
        <end position="167"/>
    </location>
</feature>
<comment type="caution">
    <text evidence="10">The sequence shown here is derived from an EMBL/GenBank/DDBJ whole genome shotgun (WGS) entry which is preliminary data.</text>
</comment>
<feature type="binding site" evidence="8">
    <location>
        <begin position="194"/>
        <end position="195"/>
    </location>
    <ligand>
        <name>NADP(+)</name>
        <dbReference type="ChEBI" id="CHEBI:58349"/>
    </ligand>
</feature>
<dbReference type="InterPro" id="IPR021163">
    <property type="entry name" value="Ferredox_Rdtase_adrenod"/>
</dbReference>
<evidence type="ECO:0000259" key="9">
    <source>
        <dbReference type="Pfam" id="PF07992"/>
    </source>
</evidence>
<evidence type="ECO:0000256" key="4">
    <source>
        <dbReference type="ARBA" id="ARBA00022827"/>
    </source>
</evidence>
<dbReference type="PANTHER" id="PTHR48467:SF1">
    <property type="entry name" value="GLUTAMATE SYNTHASE 1 [NADH], CHLOROPLASTIC-LIKE"/>
    <property type="match status" value="1"/>
</dbReference>
<gene>
    <name evidence="10" type="ORF">B5C34_13250</name>
</gene>
<feature type="binding site" evidence="8">
    <location>
        <begin position="150"/>
        <end position="153"/>
    </location>
    <ligand>
        <name>NADP(+)</name>
        <dbReference type="ChEBI" id="CHEBI:58349"/>
    </ligand>
</feature>
<keyword evidence="3" id="KW-0285">Flavoprotein</keyword>
<dbReference type="OrthoDB" id="9803192at2"/>
<dbReference type="SUPFAM" id="SSF51971">
    <property type="entry name" value="Nucleotide-binding domain"/>
    <property type="match status" value="1"/>
</dbReference>
<keyword evidence="5 8" id="KW-0521">NADP</keyword>
<name>A0A219B939_9SPHN</name>
<dbReference type="GO" id="GO:0016491">
    <property type="term" value="F:oxidoreductase activity"/>
    <property type="evidence" value="ECO:0007669"/>
    <property type="project" value="UniProtKB-KW"/>
</dbReference>
<keyword evidence="6" id="KW-0560">Oxidoreductase</keyword>
<proteinExistence type="inferred from homology"/>
<evidence type="ECO:0000313" key="10">
    <source>
        <dbReference type="EMBL" id="OWV34329.1"/>
    </source>
</evidence>
<evidence type="ECO:0000256" key="7">
    <source>
        <dbReference type="PIRSR" id="PIRSR000362-1"/>
    </source>
</evidence>
<comment type="similarity">
    <text evidence="2">Belongs to the ferredoxin--NADP reductase type 1 family.</text>
</comment>
<feature type="binding site" evidence="7">
    <location>
        <begin position="357"/>
        <end position="359"/>
    </location>
    <ligand>
        <name>FAD</name>
        <dbReference type="ChEBI" id="CHEBI:57692"/>
    </ligand>
</feature>
<sequence length="445" mass="47943">MLHIAIVGSGPAGYYTAEAVQKAFGDGVRIDILDRLPTPFGLIRSGVAPDHQSLKAVSKRYEKTALTEEVRFIGNLEVGEGGVSITELLSLYDGVILATGAPADRDLPIPGADLPGVLGSARFVGWYNGHPDFAGLEPPLGGETAIVVGNGNVAIDCARILAKTEEELANSDIAEHAAELLADSRIRTIRILGRRGPHQVSFTPKELGEMGRLERARAVADPVDFPPESADEELDPGLRKVVGFLREFAAGEAEGEGADKPLTVHFDFFTRPVELLGEDRLEEVTLERTRLDENGRAEGTGEFERVPCGLLVSAIGYRTTPIDGVPYDERAGRFDNEDGRISPGLYCVGWARRGPTGTIGTNKPDGYHIADLLQADLTPSGKAGRDGLDRLVEERGYDIVRFTEWQNIDSAEVARARVGAPREKFVHIDDMLDAARTGSPSEPSA</sequence>
<keyword evidence="11" id="KW-1185">Reference proteome</keyword>
<dbReference type="Gene3D" id="3.50.50.60">
    <property type="entry name" value="FAD/NAD(P)-binding domain"/>
    <property type="match status" value="1"/>
</dbReference>